<name>A0A6N2XHV9_9BACE</name>
<dbReference type="PROSITE" id="PS50910">
    <property type="entry name" value="HEPN"/>
    <property type="match status" value="1"/>
</dbReference>
<dbReference type="Pfam" id="PF05168">
    <property type="entry name" value="HEPN"/>
    <property type="match status" value="1"/>
</dbReference>
<protein>
    <submittedName>
        <fullName evidence="2">HEPN domain protein</fullName>
    </submittedName>
</protein>
<dbReference type="AlphaFoldDB" id="A0A6N2XHV9"/>
<reference evidence="2" key="1">
    <citation type="submission" date="2019-11" db="EMBL/GenBank/DDBJ databases">
        <authorList>
            <person name="Feng L."/>
        </authorList>
    </citation>
    <scope>NUCLEOTIDE SEQUENCE</scope>
    <source>
        <strain evidence="2">BfaecisLFYP10</strain>
    </source>
</reference>
<dbReference type="SMART" id="SM00748">
    <property type="entry name" value="HEPN"/>
    <property type="match status" value="1"/>
</dbReference>
<dbReference type="CDD" id="cd05403">
    <property type="entry name" value="NT_KNTase_like"/>
    <property type="match status" value="1"/>
</dbReference>
<evidence type="ECO:0000313" key="2">
    <source>
        <dbReference type="EMBL" id="VYT53280.1"/>
    </source>
</evidence>
<dbReference type="PANTHER" id="PTHR33933:SF1">
    <property type="entry name" value="PROTEIN ADENYLYLTRANSFERASE MNTA-RELATED"/>
    <property type="match status" value="1"/>
</dbReference>
<dbReference type="InterPro" id="IPR007842">
    <property type="entry name" value="HEPN_dom"/>
</dbReference>
<dbReference type="Gene3D" id="1.20.120.330">
    <property type="entry name" value="Nucleotidyltransferases domain 2"/>
    <property type="match status" value="1"/>
</dbReference>
<dbReference type="SUPFAM" id="SSF81593">
    <property type="entry name" value="Nucleotidyltransferase substrate binding subunit/domain"/>
    <property type="match status" value="1"/>
</dbReference>
<dbReference type="Gene3D" id="3.30.460.10">
    <property type="entry name" value="Beta Polymerase, domain 2"/>
    <property type="match status" value="1"/>
</dbReference>
<sequence length="311" mass="36701">MIVIMKRSIKRLPKRTQEELAVLQELILQYLVNVRMIILYGSYARGEYVIWDETYDERGGLTYYQSDLDILVICDTGDAIKAENHANAFVVPRYDKRMEGRRHPAPPQIIVESTTTFNRAIRRKHYFFYEALRDGILLYDDGTFQIGKPEKLPYREIKQYAEEEYAGCFDMAEGLLRHGKLAQVEKEYKLGSFFLHQACERYYKTYMLVHSGTRPKSHKLEVLGPMAKSRSRGFANVFPVNTPEDREAFDKLCRAYIEARYNRLFTVSEEQYEYMLARTEALREVTIRECAARIAYYDKMIEKEERYATNR</sequence>
<feature type="domain" description="HEPN" evidence="1">
    <location>
        <begin position="169"/>
        <end position="282"/>
    </location>
</feature>
<dbReference type="InterPro" id="IPR043519">
    <property type="entry name" value="NT_sf"/>
</dbReference>
<proteinExistence type="predicted"/>
<evidence type="ECO:0000259" key="1">
    <source>
        <dbReference type="PROSITE" id="PS50910"/>
    </source>
</evidence>
<dbReference type="PANTHER" id="PTHR33933">
    <property type="entry name" value="NUCLEOTIDYLTRANSFERASE"/>
    <property type="match status" value="1"/>
</dbReference>
<organism evidence="2">
    <name type="scientific">Bacteroides faecis</name>
    <dbReference type="NCBI Taxonomy" id="674529"/>
    <lineage>
        <taxon>Bacteria</taxon>
        <taxon>Pseudomonadati</taxon>
        <taxon>Bacteroidota</taxon>
        <taxon>Bacteroidia</taxon>
        <taxon>Bacteroidales</taxon>
        <taxon>Bacteroidaceae</taxon>
        <taxon>Bacteroides</taxon>
    </lineage>
</organism>
<accession>A0A6N2XHV9</accession>
<gene>
    <name evidence="2" type="ORF">BFLFYP10_04459</name>
</gene>
<dbReference type="InterPro" id="IPR052548">
    <property type="entry name" value="Type_VII_TA_antitoxin"/>
</dbReference>
<dbReference type="SUPFAM" id="SSF81301">
    <property type="entry name" value="Nucleotidyltransferase"/>
    <property type="match status" value="1"/>
</dbReference>
<dbReference type="EMBL" id="CACRSZ010000097">
    <property type="protein sequence ID" value="VYT53280.1"/>
    <property type="molecule type" value="Genomic_DNA"/>
</dbReference>